<dbReference type="EMBL" id="JBHUEL010000010">
    <property type="protein sequence ID" value="MFD1767379.1"/>
    <property type="molecule type" value="Genomic_DNA"/>
</dbReference>
<dbReference type="Proteomes" id="UP001597215">
    <property type="component" value="Unassembled WGS sequence"/>
</dbReference>
<dbReference type="RefSeq" id="WP_381514710.1">
    <property type="nucleotide sequence ID" value="NZ_JBHUEL010000010.1"/>
</dbReference>
<proteinExistence type="predicted"/>
<organism evidence="1 2">
    <name type="scientific">Sphingorhabdus buctiana</name>
    <dbReference type="NCBI Taxonomy" id="1508805"/>
    <lineage>
        <taxon>Bacteria</taxon>
        <taxon>Pseudomonadati</taxon>
        <taxon>Pseudomonadota</taxon>
        <taxon>Alphaproteobacteria</taxon>
        <taxon>Sphingomonadales</taxon>
        <taxon>Sphingomonadaceae</taxon>
        <taxon>Sphingorhabdus</taxon>
    </lineage>
</organism>
<comment type="caution">
    <text evidence="1">The sequence shown here is derived from an EMBL/GenBank/DDBJ whole genome shotgun (WGS) entry which is preliminary data.</text>
</comment>
<dbReference type="InterPro" id="IPR036291">
    <property type="entry name" value="NAD(P)-bd_dom_sf"/>
</dbReference>
<reference evidence="2" key="1">
    <citation type="journal article" date="2019" name="Int. J. Syst. Evol. Microbiol.">
        <title>The Global Catalogue of Microorganisms (GCM) 10K type strain sequencing project: providing services to taxonomists for standard genome sequencing and annotation.</title>
        <authorList>
            <consortium name="The Broad Institute Genomics Platform"/>
            <consortium name="The Broad Institute Genome Sequencing Center for Infectious Disease"/>
            <person name="Wu L."/>
            <person name="Ma J."/>
        </authorList>
    </citation>
    <scope>NUCLEOTIDE SEQUENCE [LARGE SCALE GENOMIC DNA]</scope>
    <source>
        <strain evidence="2">CGMCC 1.12449</strain>
    </source>
</reference>
<keyword evidence="2" id="KW-1185">Reference proteome</keyword>
<dbReference type="PRINTS" id="PR00081">
    <property type="entry name" value="GDHRDH"/>
</dbReference>
<evidence type="ECO:0000313" key="2">
    <source>
        <dbReference type="Proteomes" id="UP001597215"/>
    </source>
</evidence>
<sequence>MVASSPPATTACVFGATGGIGSAFVERLAASPDITTLYAGARKAPPAAGKITPFAFDFSDEASIAATAQTIGGPDLTIVATGMLHNDQIQPEKSLRALSADAFERAFAINTIGPALIGKHLLPRLPKDRRSIVAFLSARVGSISDNRLGGWHAYRASKAALNMLVRNFAIEMARTHPQAIIVALHPGTVDTALSQPFQRGVAENKLFTPDHAAGQMLDVLAELTPEDSGQLIAWDGERISF</sequence>
<gene>
    <name evidence="1" type="ORF">ACFSAG_11075</name>
</gene>
<dbReference type="InterPro" id="IPR051468">
    <property type="entry name" value="Fungal_SecMetab_SDRs"/>
</dbReference>
<dbReference type="InterPro" id="IPR002347">
    <property type="entry name" value="SDR_fam"/>
</dbReference>
<dbReference type="PANTHER" id="PTHR43544">
    <property type="entry name" value="SHORT-CHAIN DEHYDROGENASE/REDUCTASE"/>
    <property type="match status" value="1"/>
</dbReference>
<evidence type="ECO:0000313" key="1">
    <source>
        <dbReference type="EMBL" id="MFD1767379.1"/>
    </source>
</evidence>
<name>A0ABW4MG95_9SPHN</name>
<dbReference type="Pfam" id="PF00106">
    <property type="entry name" value="adh_short"/>
    <property type="match status" value="1"/>
</dbReference>
<dbReference type="Gene3D" id="3.40.50.720">
    <property type="entry name" value="NAD(P)-binding Rossmann-like Domain"/>
    <property type="match status" value="1"/>
</dbReference>
<dbReference type="SUPFAM" id="SSF51735">
    <property type="entry name" value="NAD(P)-binding Rossmann-fold domains"/>
    <property type="match status" value="1"/>
</dbReference>
<dbReference type="PANTHER" id="PTHR43544:SF12">
    <property type="entry name" value="NAD(P)-BINDING ROSSMANN-FOLD SUPERFAMILY PROTEIN"/>
    <property type="match status" value="1"/>
</dbReference>
<accession>A0ABW4MG95</accession>
<protein>
    <submittedName>
        <fullName evidence="1">SDR family NAD(P)-dependent oxidoreductase</fullName>
    </submittedName>
</protein>